<proteinExistence type="predicted"/>
<dbReference type="RefSeq" id="WP_184677276.1">
    <property type="nucleotide sequence ID" value="NZ_JACHGY010000001.1"/>
</dbReference>
<dbReference type="EMBL" id="JACHGY010000001">
    <property type="protein sequence ID" value="MBB6429711.1"/>
    <property type="molecule type" value="Genomic_DNA"/>
</dbReference>
<comment type="caution">
    <text evidence="1">The sequence shown here is derived from an EMBL/GenBank/DDBJ whole genome shotgun (WGS) entry which is preliminary data.</text>
</comment>
<evidence type="ECO:0000313" key="1">
    <source>
        <dbReference type="EMBL" id="MBB6429711.1"/>
    </source>
</evidence>
<reference evidence="1 2" key="1">
    <citation type="submission" date="2020-08" db="EMBL/GenBank/DDBJ databases">
        <title>Genomic Encyclopedia of Type Strains, Phase IV (KMG-IV): sequencing the most valuable type-strain genomes for metagenomic binning, comparative biology and taxonomic classification.</title>
        <authorList>
            <person name="Goeker M."/>
        </authorList>
    </citation>
    <scope>NUCLEOTIDE SEQUENCE [LARGE SCALE GENOMIC DNA]</scope>
    <source>
        <strain evidence="1 2">DSM 103725</strain>
    </source>
</reference>
<dbReference type="AlphaFoldDB" id="A0A7X0H7U3"/>
<name>A0A7X0H7U3_9BACT</name>
<organism evidence="1 2">
    <name type="scientific">Algisphaera agarilytica</name>
    <dbReference type="NCBI Taxonomy" id="1385975"/>
    <lineage>
        <taxon>Bacteria</taxon>
        <taxon>Pseudomonadati</taxon>
        <taxon>Planctomycetota</taxon>
        <taxon>Phycisphaerae</taxon>
        <taxon>Phycisphaerales</taxon>
        <taxon>Phycisphaeraceae</taxon>
        <taxon>Algisphaera</taxon>
    </lineage>
</organism>
<gene>
    <name evidence="1" type="ORF">HNQ40_001517</name>
</gene>
<sequence>MFDSLAQTVLCVTHGLSNSAEAAQLDKPGKKMDRRTRSLFKRLPMDTNSDLEVLLNQEGEADPSLRAA</sequence>
<keyword evidence="2" id="KW-1185">Reference proteome</keyword>
<evidence type="ECO:0000313" key="2">
    <source>
        <dbReference type="Proteomes" id="UP000541810"/>
    </source>
</evidence>
<protein>
    <submittedName>
        <fullName evidence="1">Uncharacterized protein</fullName>
    </submittedName>
</protein>
<dbReference type="Proteomes" id="UP000541810">
    <property type="component" value="Unassembled WGS sequence"/>
</dbReference>
<accession>A0A7X0H7U3</accession>